<feature type="non-terminal residue" evidence="1">
    <location>
        <position position="1"/>
    </location>
</feature>
<organism evidence="1 2">
    <name type="scientific">Cetraspora pellucida</name>
    <dbReference type="NCBI Taxonomy" id="1433469"/>
    <lineage>
        <taxon>Eukaryota</taxon>
        <taxon>Fungi</taxon>
        <taxon>Fungi incertae sedis</taxon>
        <taxon>Mucoromycota</taxon>
        <taxon>Glomeromycotina</taxon>
        <taxon>Glomeromycetes</taxon>
        <taxon>Diversisporales</taxon>
        <taxon>Gigasporaceae</taxon>
        <taxon>Cetraspora</taxon>
    </lineage>
</organism>
<keyword evidence="2" id="KW-1185">Reference proteome</keyword>
<comment type="caution">
    <text evidence="1">The sequence shown here is derived from an EMBL/GenBank/DDBJ whole genome shotgun (WGS) entry which is preliminary data.</text>
</comment>
<sequence>DNLTQAKTEIITLLEQKVGENNLKEYISEANTLAELKEREKNILAVIKKLIEGIPPSQINHILK</sequence>
<reference evidence="1" key="1">
    <citation type="submission" date="2021-06" db="EMBL/GenBank/DDBJ databases">
        <authorList>
            <person name="Kallberg Y."/>
            <person name="Tangrot J."/>
            <person name="Rosling A."/>
        </authorList>
    </citation>
    <scope>NUCLEOTIDE SEQUENCE</scope>
    <source>
        <strain evidence="1">FL966</strain>
    </source>
</reference>
<evidence type="ECO:0000313" key="2">
    <source>
        <dbReference type="Proteomes" id="UP000789759"/>
    </source>
</evidence>
<proteinExistence type="predicted"/>
<dbReference type="OrthoDB" id="10544305at2759"/>
<dbReference type="AlphaFoldDB" id="A0A9N9DSP3"/>
<gene>
    <name evidence="1" type="ORF">CPELLU_LOCUS9128</name>
</gene>
<accession>A0A9N9DSP3</accession>
<dbReference type="Proteomes" id="UP000789759">
    <property type="component" value="Unassembled WGS sequence"/>
</dbReference>
<protein>
    <submittedName>
        <fullName evidence="1">16649_t:CDS:1</fullName>
    </submittedName>
</protein>
<name>A0A9N9DSP3_9GLOM</name>
<dbReference type="EMBL" id="CAJVQA010006804">
    <property type="protein sequence ID" value="CAG8646714.1"/>
    <property type="molecule type" value="Genomic_DNA"/>
</dbReference>
<evidence type="ECO:0000313" key="1">
    <source>
        <dbReference type="EMBL" id="CAG8646714.1"/>
    </source>
</evidence>